<feature type="compositionally biased region" description="Pro residues" evidence="13">
    <location>
        <begin position="153"/>
        <end position="163"/>
    </location>
</feature>
<dbReference type="PANTHER" id="PTHR45977">
    <property type="entry name" value="TARGET OF ERK KINASE MPK-1"/>
    <property type="match status" value="1"/>
</dbReference>
<dbReference type="GO" id="GO:0016020">
    <property type="term" value="C:membrane"/>
    <property type="evidence" value="ECO:0007669"/>
    <property type="project" value="UniProtKB-SubCell"/>
</dbReference>
<dbReference type="CDD" id="cd16454">
    <property type="entry name" value="RING-H2_PA-TM-RING"/>
    <property type="match status" value="1"/>
</dbReference>
<keyword evidence="9" id="KW-0862">Zinc</keyword>
<evidence type="ECO:0000256" key="13">
    <source>
        <dbReference type="SAM" id="MobiDB-lite"/>
    </source>
</evidence>
<feature type="domain" description="RING-type" evidence="14">
    <location>
        <begin position="188"/>
        <end position="230"/>
    </location>
</feature>
<keyword evidence="11" id="KW-0472">Membrane</keyword>
<evidence type="ECO:0000256" key="12">
    <source>
        <dbReference type="PROSITE-ProRule" id="PRU00175"/>
    </source>
</evidence>
<reference evidence="15 16" key="1">
    <citation type="journal article" date="2015" name="Genome Biol. Evol.">
        <title>Phylogenomic analyses indicate that early fungi evolved digesting cell walls of algal ancestors of land plants.</title>
        <authorList>
            <person name="Chang Y."/>
            <person name="Wang S."/>
            <person name="Sekimoto S."/>
            <person name="Aerts A.L."/>
            <person name="Choi C."/>
            <person name="Clum A."/>
            <person name="LaButti K.M."/>
            <person name="Lindquist E.A."/>
            <person name="Yee Ngan C."/>
            <person name="Ohm R.A."/>
            <person name="Salamov A.A."/>
            <person name="Grigoriev I.V."/>
            <person name="Spatafora J.W."/>
            <person name="Berbee M.L."/>
        </authorList>
    </citation>
    <scope>NUCLEOTIDE SEQUENCE [LARGE SCALE GENOMIC DNA]</scope>
    <source>
        <strain evidence="15 16">JEL478</strain>
    </source>
</reference>
<dbReference type="AlphaFoldDB" id="A0A139AF26"/>
<keyword evidence="5" id="KW-0812">Transmembrane</keyword>
<evidence type="ECO:0000256" key="1">
    <source>
        <dbReference type="ARBA" id="ARBA00000900"/>
    </source>
</evidence>
<dbReference type="Gene3D" id="3.30.40.10">
    <property type="entry name" value="Zinc/RING finger domain, C3HC4 (zinc finger)"/>
    <property type="match status" value="1"/>
</dbReference>
<gene>
    <name evidence="15" type="ORF">M427DRAFT_56717</name>
</gene>
<comment type="subcellular location">
    <subcellularLocation>
        <location evidence="2">Membrane</location>
        <topology evidence="2">Multi-pass membrane protein</topology>
    </subcellularLocation>
</comment>
<dbReference type="InterPro" id="IPR013083">
    <property type="entry name" value="Znf_RING/FYVE/PHD"/>
</dbReference>
<keyword evidence="6" id="KW-0479">Metal-binding</keyword>
<feature type="region of interest" description="Disordered" evidence="13">
    <location>
        <begin position="46"/>
        <end position="72"/>
    </location>
</feature>
<evidence type="ECO:0000256" key="10">
    <source>
        <dbReference type="ARBA" id="ARBA00022989"/>
    </source>
</evidence>
<evidence type="ECO:0000313" key="15">
    <source>
        <dbReference type="EMBL" id="KXS15358.1"/>
    </source>
</evidence>
<dbReference type="STRING" id="1344416.A0A139AF26"/>
<accession>A0A139AF26</accession>
<dbReference type="Pfam" id="PF13639">
    <property type="entry name" value="zf-RING_2"/>
    <property type="match status" value="1"/>
</dbReference>
<dbReference type="GO" id="GO:0006511">
    <property type="term" value="P:ubiquitin-dependent protein catabolic process"/>
    <property type="evidence" value="ECO:0007669"/>
    <property type="project" value="TreeGrafter"/>
</dbReference>
<proteinExistence type="predicted"/>
<keyword evidence="8" id="KW-0833">Ubl conjugation pathway</keyword>
<dbReference type="GO" id="GO:0061630">
    <property type="term" value="F:ubiquitin protein ligase activity"/>
    <property type="evidence" value="ECO:0007669"/>
    <property type="project" value="UniProtKB-EC"/>
</dbReference>
<name>A0A139AF26_GONPJ</name>
<organism evidence="15 16">
    <name type="scientific">Gonapodya prolifera (strain JEL478)</name>
    <name type="common">Monoblepharis prolifera</name>
    <dbReference type="NCBI Taxonomy" id="1344416"/>
    <lineage>
        <taxon>Eukaryota</taxon>
        <taxon>Fungi</taxon>
        <taxon>Fungi incertae sedis</taxon>
        <taxon>Chytridiomycota</taxon>
        <taxon>Chytridiomycota incertae sedis</taxon>
        <taxon>Monoblepharidomycetes</taxon>
        <taxon>Monoblepharidales</taxon>
        <taxon>Gonapodyaceae</taxon>
        <taxon>Gonapodya</taxon>
    </lineage>
</organism>
<keyword evidence="16" id="KW-1185">Reference proteome</keyword>
<keyword evidence="10" id="KW-1133">Transmembrane helix</keyword>
<dbReference type="OrthoDB" id="8062037at2759"/>
<evidence type="ECO:0000256" key="9">
    <source>
        <dbReference type="ARBA" id="ARBA00022833"/>
    </source>
</evidence>
<feature type="compositionally biased region" description="Low complexity" evidence="13">
    <location>
        <begin position="119"/>
        <end position="131"/>
    </location>
</feature>
<sequence length="291" mass="31343">MLMVFAGVVAVLTAVTVAVILHQHYRRRRLLAPLRHQNPEIFREAVAQVDDPETDGDGDLRDPELGPPQTLDPLILQTLKVWRFEGRKSKKSSGGVAGPDKLQTASDSVGKAPSSGKEPSFASPLPVSSSSETLHVEAGSSPDPRALTESQPPAAPVLTPPPKAQLAVPRGPRRSSTGTIPDPSSEYCPICLDAFTRGASLRSLPCGHTFHVTCVDQWLVHQRGECPLCRLDLTRRGTWWRTSYHESASNPTTVAAGAPSVTGRESPNGYHIMTLRGSLAFLSSSLQRHAT</sequence>
<dbReference type="InterPro" id="IPR001841">
    <property type="entry name" value="Znf_RING"/>
</dbReference>
<dbReference type="GO" id="GO:0016567">
    <property type="term" value="P:protein ubiquitination"/>
    <property type="evidence" value="ECO:0007669"/>
    <property type="project" value="TreeGrafter"/>
</dbReference>
<evidence type="ECO:0000256" key="2">
    <source>
        <dbReference type="ARBA" id="ARBA00004141"/>
    </source>
</evidence>
<evidence type="ECO:0000256" key="11">
    <source>
        <dbReference type="ARBA" id="ARBA00023136"/>
    </source>
</evidence>
<evidence type="ECO:0000256" key="6">
    <source>
        <dbReference type="ARBA" id="ARBA00022723"/>
    </source>
</evidence>
<evidence type="ECO:0000259" key="14">
    <source>
        <dbReference type="PROSITE" id="PS50089"/>
    </source>
</evidence>
<dbReference type="EC" id="2.3.2.27" evidence="3"/>
<evidence type="ECO:0000313" key="16">
    <source>
        <dbReference type="Proteomes" id="UP000070544"/>
    </source>
</evidence>
<evidence type="ECO:0000256" key="8">
    <source>
        <dbReference type="ARBA" id="ARBA00022786"/>
    </source>
</evidence>
<keyword evidence="4" id="KW-0808">Transferase</keyword>
<feature type="region of interest" description="Disordered" evidence="13">
    <location>
        <begin position="87"/>
        <end position="181"/>
    </location>
</feature>
<protein>
    <recommendedName>
        <fullName evidence="3">RING-type E3 ubiquitin transferase</fullName>
        <ecNumber evidence="3">2.3.2.27</ecNumber>
    </recommendedName>
</protein>
<evidence type="ECO:0000256" key="3">
    <source>
        <dbReference type="ARBA" id="ARBA00012483"/>
    </source>
</evidence>
<comment type="catalytic activity">
    <reaction evidence="1">
        <text>S-ubiquitinyl-[E2 ubiquitin-conjugating enzyme]-L-cysteine + [acceptor protein]-L-lysine = [E2 ubiquitin-conjugating enzyme]-L-cysteine + N(6)-ubiquitinyl-[acceptor protein]-L-lysine.</text>
        <dbReference type="EC" id="2.3.2.27"/>
    </reaction>
</comment>
<keyword evidence="7 12" id="KW-0863">Zinc-finger</keyword>
<evidence type="ECO:0000256" key="5">
    <source>
        <dbReference type="ARBA" id="ARBA00022692"/>
    </source>
</evidence>
<dbReference type="GO" id="GO:0008270">
    <property type="term" value="F:zinc ion binding"/>
    <property type="evidence" value="ECO:0007669"/>
    <property type="project" value="UniProtKB-KW"/>
</dbReference>
<evidence type="ECO:0000256" key="4">
    <source>
        <dbReference type="ARBA" id="ARBA00022679"/>
    </source>
</evidence>
<dbReference type="Proteomes" id="UP000070544">
    <property type="component" value="Unassembled WGS sequence"/>
</dbReference>
<dbReference type="PANTHER" id="PTHR45977:SF4">
    <property type="entry name" value="RING-TYPE DOMAIN-CONTAINING PROTEIN"/>
    <property type="match status" value="1"/>
</dbReference>
<dbReference type="SMART" id="SM00184">
    <property type="entry name" value="RING"/>
    <property type="match status" value="1"/>
</dbReference>
<evidence type="ECO:0000256" key="7">
    <source>
        <dbReference type="ARBA" id="ARBA00022771"/>
    </source>
</evidence>
<dbReference type="SUPFAM" id="SSF57850">
    <property type="entry name" value="RING/U-box"/>
    <property type="match status" value="1"/>
</dbReference>
<dbReference type="EMBL" id="KQ965762">
    <property type="protein sequence ID" value="KXS15358.1"/>
    <property type="molecule type" value="Genomic_DNA"/>
</dbReference>
<dbReference type="PROSITE" id="PS50089">
    <property type="entry name" value="ZF_RING_2"/>
    <property type="match status" value="1"/>
</dbReference>